<reference evidence="1 2" key="1">
    <citation type="submission" date="2017-06" db="EMBL/GenBank/DDBJ databases">
        <authorList>
            <person name="Kim H.J."/>
            <person name="Triplett B.A."/>
        </authorList>
    </citation>
    <scope>NUCLEOTIDE SEQUENCE [LARGE SCALE GENOMIC DNA]</scope>
    <source>
        <strain evidence="1 2">DSM 25597</strain>
    </source>
</reference>
<keyword evidence="2" id="KW-1185">Reference proteome</keyword>
<protein>
    <submittedName>
        <fullName evidence="1">Uncharacterized protein</fullName>
    </submittedName>
</protein>
<dbReference type="EMBL" id="FZNY01000005">
    <property type="protein sequence ID" value="SNR97169.1"/>
    <property type="molecule type" value="Genomic_DNA"/>
</dbReference>
<accession>A0A239ANP6</accession>
<dbReference type="RefSeq" id="WP_089372292.1">
    <property type="nucleotide sequence ID" value="NZ_BMEP01000006.1"/>
</dbReference>
<sequence>MKKNIPYWLCNKGTICSSDYFEDGTTIHHIAEVQLIKLKDGRYQFSQDGVFKRILHGYDYTLIDRKIGAVLKTYVPDQIEIADIVIFRRATNEEWSNYCELKMKHKIDYTQYQSTESSGLKIYSLLDNLIYISPDLKHKIEEALEDISDIEFKRGVPAIG</sequence>
<organism evidence="1 2">
    <name type="scientific">Dokdonia pacifica</name>
    <dbReference type="NCBI Taxonomy" id="1627892"/>
    <lineage>
        <taxon>Bacteria</taxon>
        <taxon>Pseudomonadati</taxon>
        <taxon>Bacteroidota</taxon>
        <taxon>Flavobacteriia</taxon>
        <taxon>Flavobacteriales</taxon>
        <taxon>Flavobacteriaceae</taxon>
        <taxon>Dokdonia</taxon>
    </lineage>
</organism>
<name>A0A239ANP6_9FLAO</name>
<dbReference type="AlphaFoldDB" id="A0A239ANP6"/>
<dbReference type="Proteomes" id="UP000198379">
    <property type="component" value="Unassembled WGS sequence"/>
</dbReference>
<evidence type="ECO:0000313" key="2">
    <source>
        <dbReference type="Proteomes" id="UP000198379"/>
    </source>
</evidence>
<gene>
    <name evidence="1" type="ORF">SAMN06265376_10533</name>
</gene>
<dbReference type="OrthoDB" id="1444306at2"/>
<evidence type="ECO:0000313" key="1">
    <source>
        <dbReference type="EMBL" id="SNR97169.1"/>
    </source>
</evidence>
<proteinExistence type="predicted"/>